<keyword evidence="1" id="KW-0812">Transmembrane</keyword>
<protein>
    <submittedName>
        <fullName evidence="4">ABC transporter permease</fullName>
    </submittedName>
</protein>
<gene>
    <name evidence="3" type="ORF">KUL25_01255</name>
    <name evidence="4" type="ORF">KUL25_01260</name>
</gene>
<feature type="domain" description="MacB-like periplasmic core" evidence="2">
    <location>
        <begin position="80"/>
        <end position="227"/>
    </location>
</feature>
<keyword evidence="1" id="KW-1133">Transmembrane helix</keyword>
<dbReference type="RefSeq" id="WP_257891263.1">
    <property type="nucleotide sequence ID" value="NZ_JAIMBW010000001.1"/>
</dbReference>
<accession>A0A975YG75</accession>
<dbReference type="EMBL" id="JAIMBW010000001">
    <property type="protein sequence ID" value="MBY4891385.1"/>
    <property type="molecule type" value="Genomic_DNA"/>
</dbReference>
<keyword evidence="1" id="KW-0472">Membrane</keyword>
<evidence type="ECO:0000313" key="3">
    <source>
        <dbReference type="EMBL" id="MBY4891385.1"/>
    </source>
</evidence>
<evidence type="ECO:0000313" key="4">
    <source>
        <dbReference type="EMBL" id="QXL88179.1"/>
    </source>
</evidence>
<dbReference type="GO" id="GO:0022857">
    <property type="term" value="F:transmembrane transporter activity"/>
    <property type="evidence" value="ECO:0007669"/>
    <property type="project" value="TreeGrafter"/>
</dbReference>
<sequence length="385" mass="40880">MNTLFLALAYLKFHRLRSLILVLVAAMILSVPLVSQVLLDGARTSLTDRAEATPLVLGNRGSQLDLVMNALYFSDDRAEPVTMAASEEIWDAALAIPIPLNTAFETNGARIVGTTLDYFDFRDLVVADGRQLAVLGEAVLGAAVAERLGLGPGDTVVSAPQNLFDLDGVYPLELAIVGVLAPNGTPDDEAVFVDIATTWVISGIGHGHDGVVAADADTDVVVANAAIVEFNRITPENIDSFHFHGDPESYPVSGILVVPDDDRAGTILRGRYLDAANPFQIIVPQEVVGELVDRIFRIKSLLDAVTLIVGVAALAAVGLAVFLSYRLRAREMQTAFKLGARPGMILRLLASETIILLACAGLIAFGIVMAVQSSGDTIVAWLLAT</sequence>
<evidence type="ECO:0000259" key="2">
    <source>
        <dbReference type="Pfam" id="PF12704"/>
    </source>
</evidence>
<dbReference type="PANTHER" id="PTHR30572">
    <property type="entry name" value="MEMBRANE COMPONENT OF TRANSPORTER-RELATED"/>
    <property type="match status" value="1"/>
</dbReference>
<evidence type="ECO:0000256" key="1">
    <source>
        <dbReference type="SAM" id="Phobius"/>
    </source>
</evidence>
<feature type="transmembrane region" description="Helical" evidence="1">
    <location>
        <begin position="20"/>
        <end position="39"/>
    </location>
</feature>
<dbReference type="AlphaFoldDB" id="A0A975YG75"/>
<keyword evidence="5" id="KW-1185">Reference proteome</keyword>
<dbReference type="EMBL" id="CP078073">
    <property type="protein sequence ID" value="QXL88179.1"/>
    <property type="molecule type" value="Genomic_DNA"/>
</dbReference>
<evidence type="ECO:0000313" key="5">
    <source>
        <dbReference type="Proteomes" id="UP000693972"/>
    </source>
</evidence>
<feature type="transmembrane region" description="Helical" evidence="1">
    <location>
        <begin position="346"/>
        <end position="371"/>
    </location>
</feature>
<organism evidence="4">
    <name type="scientific">Gymnodinialimonas phycosphaerae</name>
    <dbReference type="NCBI Taxonomy" id="2841589"/>
    <lineage>
        <taxon>Bacteria</taxon>
        <taxon>Pseudomonadati</taxon>
        <taxon>Pseudomonadota</taxon>
        <taxon>Alphaproteobacteria</taxon>
        <taxon>Rhodobacterales</taxon>
        <taxon>Paracoccaceae</taxon>
        <taxon>Gymnodinialimonas</taxon>
    </lineage>
</organism>
<dbReference type="Proteomes" id="UP000693972">
    <property type="component" value="Unassembled WGS sequence"/>
</dbReference>
<name>A0A975YG75_9RHOB</name>
<dbReference type="GO" id="GO:0005886">
    <property type="term" value="C:plasma membrane"/>
    <property type="evidence" value="ECO:0007669"/>
    <property type="project" value="TreeGrafter"/>
</dbReference>
<proteinExistence type="predicted"/>
<dbReference type="InterPro" id="IPR025857">
    <property type="entry name" value="MacB_PCD"/>
</dbReference>
<dbReference type="Pfam" id="PF12704">
    <property type="entry name" value="MacB_PCD"/>
    <property type="match status" value="1"/>
</dbReference>
<dbReference type="PANTHER" id="PTHR30572:SF4">
    <property type="entry name" value="ABC TRANSPORTER PERMEASE YTRF"/>
    <property type="match status" value="1"/>
</dbReference>
<reference evidence="4 5" key="1">
    <citation type="submission" date="2021-07" db="EMBL/GenBank/DDBJ databases">
        <title>Karlodiniumbacter phycospheric gen. nov., sp. nov., a phycosphere bacterium isolated from karlodinium veneficum.</title>
        <authorList>
            <person name="Peng Y."/>
            <person name="Jiang L."/>
            <person name="Lee J."/>
        </authorList>
    </citation>
    <scope>NUCLEOTIDE SEQUENCE</scope>
    <source>
        <strain evidence="4 5">N5</strain>
    </source>
</reference>
<feature type="transmembrane region" description="Helical" evidence="1">
    <location>
        <begin position="304"/>
        <end position="325"/>
    </location>
</feature>
<dbReference type="InterPro" id="IPR050250">
    <property type="entry name" value="Macrolide_Exporter_MacB"/>
</dbReference>